<sequence>MDNDFFADKNWPYKLELSGAIVSSPFNSLNDNRFLNDHYFHHLPTALAALLALPPENFDQTIIPAAPPRPLYQRAAIVATGSGAELFSLYSVPMSAAAMTRQQAGLYLQLEALGATVATRYNLPLQQLSGYDPSSIRIPVASYVSGDAHTLRPDPQLAGLISRLKGGPLTSKDRFQLHTAYYGQFGGFTMEISHYFDSYLHALSGLLHHPTANKIPPMQRTIHMTAKDTVLSNSGSILATVAYLPRNPWDQAPPRGFYLCLPKPNGKSSLDLDLTTLPIYSPEGAPYYQLATLEGGRPQELPAFTQLKNQVDRQLRSTTKRTLRHIIAHQAKRVLAGLGGSKSP</sequence>
<accession>A0A2T7BLP4</accession>
<keyword evidence="2" id="KW-1185">Reference proteome</keyword>
<dbReference type="AlphaFoldDB" id="A0A2T7BLP4"/>
<evidence type="ECO:0000313" key="2">
    <source>
        <dbReference type="Proteomes" id="UP000244450"/>
    </source>
</evidence>
<proteinExistence type="predicted"/>
<dbReference type="EMBL" id="QCYK01000001">
    <property type="protein sequence ID" value="PUZ28576.1"/>
    <property type="molecule type" value="Genomic_DNA"/>
</dbReference>
<dbReference type="Proteomes" id="UP000244450">
    <property type="component" value="Unassembled WGS sequence"/>
</dbReference>
<name>A0A2T7BLP4_9BACT</name>
<protein>
    <submittedName>
        <fullName evidence="1">Uncharacterized protein</fullName>
    </submittedName>
</protein>
<dbReference type="RefSeq" id="WP_108685215.1">
    <property type="nucleotide sequence ID" value="NZ_QCYK01000001.1"/>
</dbReference>
<comment type="caution">
    <text evidence="1">The sequence shown here is derived from an EMBL/GenBank/DDBJ whole genome shotgun (WGS) entry which is preliminary data.</text>
</comment>
<organism evidence="1 2">
    <name type="scientific">Chitinophaga parva</name>
    <dbReference type="NCBI Taxonomy" id="2169414"/>
    <lineage>
        <taxon>Bacteria</taxon>
        <taxon>Pseudomonadati</taxon>
        <taxon>Bacteroidota</taxon>
        <taxon>Chitinophagia</taxon>
        <taxon>Chitinophagales</taxon>
        <taxon>Chitinophagaceae</taxon>
        <taxon>Chitinophaga</taxon>
    </lineage>
</organism>
<reference evidence="1 2" key="1">
    <citation type="submission" date="2018-04" db="EMBL/GenBank/DDBJ databases">
        <title>Chitinophaga fuyangensis sp. nov., isolated from soil in a chemical factory.</title>
        <authorList>
            <person name="Chen K."/>
        </authorList>
    </citation>
    <scope>NUCLEOTIDE SEQUENCE [LARGE SCALE GENOMIC DNA]</scope>
    <source>
        <strain evidence="1 2">LY-1</strain>
    </source>
</reference>
<gene>
    <name evidence="1" type="ORF">DCC81_03590</name>
</gene>
<evidence type="ECO:0000313" key="1">
    <source>
        <dbReference type="EMBL" id="PUZ28576.1"/>
    </source>
</evidence>